<dbReference type="EC" id="3.5.4.26" evidence="3"/>
<reference evidence="10" key="1">
    <citation type="submission" date="2018-04" db="EMBL/GenBank/DDBJ databases">
        <title>WGS assembly of Panicum hallii.</title>
        <authorList>
            <person name="Lovell J."/>
            <person name="Jenkins J."/>
            <person name="Lowry D."/>
            <person name="Mamidi S."/>
            <person name="Sreedasyam A."/>
            <person name="Weng X."/>
            <person name="Barry K."/>
            <person name="Bonette J."/>
            <person name="Campitelli B."/>
            <person name="Daum C."/>
            <person name="Gordon S."/>
            <person name="Gould B."/>
            <person name="Lipzen A."/>
            <person name="Macqueen A."/>
            <person name="Palacio-Mejia J."/>
            <person name="Plott C."/>
            <person name="Shakirov E."/>
            <person name="Shu S."/>
            <person name="Yoshinaga Y."/>
            <person name="Zane M."/>
            <person name="Rokhsar D."/>
            <person name="Grimwood J."/>
            <person name="Schmutz J."/>
            <person name="Juenger T."/>
        </authorList>
    </citation>
    <scope>NUCLEOTIDE SEQUENCE [LARGE SCALE GENOMIC DNA]</scope>
    <source>
        <strain evidence="10">FIL2</strain>
    </source>
</reference>
<comment type="pathway">
    <text evidence="2">Cofactor biosynthesis; riboflavin biosynthesis; 5-amino-6-(D-ribitylamino)uracil from GTP: step 2/4.</text>
</comment>
<dbReference type="InterPro" id="IPR004794">
    <property type="entry name" value="Eubact_RibD"/>
</dbReference>
<dbReference type="Gene3D" id="3.40.430.10">
    <property type="entry name" value="Dihydrofolate Reductase, subunit A"/>
    <property type="match status" value="1"/>
</dbReference>
<evidence type="ECO:0000256" key="4">
    <source>
        <dbReference type="ARBA" id="ARBA00022723"/>
    </source>
</evidence>
<feature type="domain" description="CMP/dCMP-type deaminase" evidence="9">
    <location>
        <begin position="52"/>
        <end position="174"/>
    </location>
</feature>
<dbReference type="FunFam" id="3.40.140.10:FF:000025">
    <property type="entry name" value="Riboflavin biosynthesis protein RibD"/>
    <property type="match status" value="1"/>
</dbReference>
<dbReference type="PROSITE" id="PS00903">
    <property type="entry name" value="CYT_DCMP_DEAMINASES_1"/>
    <property type="match status" value="1"/>
</dbReference>
<dbReference type="PANTHER" id="PTHR11079:SF162">
    <property type="entry name" value="RIBOFLAVIN BIOSYNTHESIS PROTEIN PYRD, CHLOROPLASTIC"/>
    <property type="match status" value="1"/>
</dbReference>
<dbReference type="InterPro" id="IPR016193">
    <property type="entry name" value="Cytidine_deaminase-like"/>
</dbReference>
<gene>
    <name evidence="10" type="ORF">PAHAL_9G631000</name>
</gene>
<name>A0A2S3IUV6_9POAL</name>
<evidence type="ECO:0000256" key="6">
    <source>
        <dbReference type="ARBA" id="ARBA00022833"/>
    </source>
</evidence>
<comment type="function">
    <text evidence="7">Monofunctional pyrimidine deaminase involved in the riboflavin biosynthesis pathway. Also has a reductase domain that lacks catalytically essential substrate-binding residues.</text>
</comment>
<evidence type="ECO:0000256" key="3">
    <source>
        <dbReference type="ARBA" id="ARBA00012766"/>
    </source>
</evidence>
<dbReference type="GO" id="GO:0009231">
    <property type="term" value="P:riboflavin biosynthetic process"/>
    <property type="evidence" value="ECO:0007669"/>
    <property type="project" value="UniProtKB-UniPathway"/>
</dbReference>
<dbReference type="EMBL" id="CM008054">
    <property type="protein sequence ID" value="PAN51932.1"/>
    <property type="molecule type" value="Genomic_DNA"/>
</dbReference>
<keyword evidence="4" id="KW-0479">Metal-binding</keyword>
<dbReference type="NCBIfam" id="TIGR00326">
    <property type="entry name" value="eubact_ribD"/>
    <property type="match status" value="1"/>
</dbReference>
<evidence type="ECO:0000256" key="1">
    <source>
        <dbReference type="ARBA" id="ARBA00001947"/>
    </source>
</evidence>
<sequence>MASSLVSRPHLTPRPVRAASLASPSRARVAAGGLGGRGVAASVRCQAQAAGDLDRHYMRRCVELARKAAGHTSPNPMVGCVIVRDGRVVGEGFHPKAGQPHAEVFALRDAGDLAENATAYVSLEPCNHYGRTPPCTEALINAKVKEVVVGMTDPNPIVASKGIEKLQNAGIDVRVGVEEALCHRLNEAYIHRMLTGKAFATLRATLSMNGIVTNQIGKGADLSGGYYSQLMKEYDGVIISSDLAKMSTLPVSHEAGANQPQYIIIAQGESSRLHIPSLSEEHASKAIVLADSPVTVEPAGVEVAVLRQIDLDSILLLLAQRGLCSVLVDFREAGESFASLLNDFQEDKLVQKVVLEFLPVWLASEGLNNLAFGGRQSFPLKNVEYREVNGAMLLEGYVDW</sequence>
<dbReference type="CDD" id="cd01284">
    <property type="entry name" value="Riboflavin_deaminase-reductase"/>
    <property type="match status" value="1"/>
</dbReference>
<evidence type="ECO:0000256" key="2">
    <source>
        <dbReference type="ARBA" id="ARBA00004882"/>
    </source>
</evidence>
<dbReference type="InterPro" id="IPR002125">
    <property type="entry name" value="CMP_dCMP_dom"/>
</dbReference>
<dbReference type="InterPro" id="IPR016192">
    <property type="entry name" value="APOBEC/CMP_deaminase_Zn-bd"/>
</dbReference>
<dbReference type="SUPFAM" id="SSF53927">
    <property type="entry name" value="Cytidine deaminase-like"/>
    <property type="match status" value="1"/>
</dbReference>
<keyword evidence="5" id="KW-0378">Hydrolase</keyword>
<dbReference type="Pfam" id="PF00383">
    <property type="entry name" value="dCMP_cyt_deam_1"/>
    <property type="match status" value="1"/>
</dbReference>
<accession>A0A2S3IUV6</accession>
<dbReference type="Gene3D" id="3.40.140.10">
    <property type="entry name" value="Cytidine Deaminase, domain 2"/>
    <property type="match status" value="1"/>
</dbReference>
<evidence type="ECO:0000313" key="10">
    <source>
        <dbReference type="EMBL" id="PAN51932.1"/>
    </source>
</evidence>
<evidence type="ECO:0000259" key="9">
    <source>
        <dbReference type="PROSITE" id="PS51747"/>
    </source>
</evidence>
<comment type="cofactor">
    <cofactor evidence="1">
        <name>Zn(2+)</name>
        <dbReference type="ChEBI" id="CHEBI:29105"/>
    </cofactor>
</comment>
<keyword evidence="6" id="KW-0862">Zinc</keyword>
<protein>
    <recommendedName>
        <fullName evidence="8">Riboflavin biosynthesis protein PYRD, chloroplastic</fullName>
        <ecNumber evidence="3">3.5.4.26</ecNumber>
    </recommendedName>
</protein>
<dbReference type="SUPFAM" id="SSF53597">
    <property type="entry name" value="Dihydrofolate reductase-like"/>
    <property type="match status" value="1"/>
</dbReference>
<evidence type="ECO:0000256" key="8">
    <source>
        <dbReference type="ARBA" id="ARBA00070721"/>
    </source>
</evidence>
<dbReference type="Proteomes" id="UP000243499">
    <property type="component" value="Chromosome 9"/>
</dbReference>
<dbReference type="Gramene" id="PAN51932">
    <property type="protein sequence ID" value="PAN51932"/>
    <property type="gene ID" value="PAHAL_9G631000"/>
</dbReference>
<organism evidence="10">
    <name type="scientific">Panicum hallii</name>
    <dbReference type="NCBI Taxonomy" id="206008"/>
    <lineage>
        <taxon>Eukaryota</taxon>
        <taxon>Viridiplantae</taxon>
        <taxon>Streptophyta</taxon>
        <taxon>Embryophyta</taxon>
        <taxon>Tracheophyta</taxon>
        <taxon>Spermatophyta</taxon>
        <taxon>Magnoliopsida</taxon>
        <taxon>Liliopsida</taxon>
        <taxon>Poales</taxon>
        <taxon>Poaceae</taxon>
        <taxon>PACMAD clade</taxon>
        <taxon>Panicoideae</taxon>
        <taxon>Panicodae</taxon>
        <taxon>Paniceae</taxon>
        <taxon>Panicinae</taxon>
        <taxon>Panicum</taxon>
        <taxon>Panicum sect. Panicum</taxon>
    </lineage>
</organism>
<evidence type="ECO:0000256" key="5">
    <source>
        <dbReference type="ARBA" id="ARBA00022801"/>
    </source>
</evidence>
<dbReference type="GO" id="GO:0008835">
    <property type="term" value="F:diaminohydroxyphosphoribosylaminopyrimidine deaminase activity"/>
    <property type="evidence" value="ECO:0007669"/>
    <property type="project" value="UniProtKB-EC"/>
</dbReference>
<dbReference type="InterPro" id="IPR024072">
    <property type="entry name" value="DHFR-like_dom_sf"/>
</dbReference>
<dbReference type="PROSITE" id="PS51747">
    <property type="entry name" value="CYT_DCMP_DEAMINASES_2"/>
    <property type="match status" value="1"/>
</dbReference>
<dbReference type="UniPathway" id="UPA00275">
    <property type="reaction ID" value="UER00401"/>
</dbReference>
<evidence type="ECO:0000256" key="7">
    <source>
        <dbReference type="ARBA" id="ARBA00058389"/>
    </source>
</evidence>
<proteinExistence type="predicted"/>
<dbReference type="AlphaFoldDB" id="A0A2S3IUV6"/>
<dbReference type="GO" id="GO:0008270">
    <property type="term" value="F:zinc ion binding"/>
    <property type="evidence" value="ECO:0007669"/>
    <property type="project" value="InterPro"/>
</dbReference>
<dbReference type="PANTHER" id="PTHR11079">
    <property type="entry name" value="CYTOSINE DEAMINASE FAMILY MEMBER"/>
    <property type="match status" value="1"/>
</dbReference>